<dbReference type="OrthoDB" id="3254802at2"/>
<dbReference type="EMBL" id="LJGU01000136">
    <property type="protein sequence ID" value="OEU96634.1"/>
    <property type="molecule type" value="Genomic_DNA"/>
</dbReference>
<dbReference type="Proteomes" id="UP000176101">
    <property type="component" value="Unassembled WGS sequence"/>
</dbReference>
<comment type="caution">
    <text evidence="2">The sequence shown here is derived from an EMBL/GenBank/DDBJ whole genome shotgun (WGS) entry which is preliminary data.</text>
</comment>
<dbReference type="InterPro" id="IPR025668">
    <property type="entry name" value="Tnp_DDE_dom"/>
</dbReference>
<evidence type="ECO:0000313" key="3">
    <source>
        <dbReference type="Proteomes" id="UP000176101"/>
    </source>
</evidence>
<evidence type="ECO:0000313" key="2">
    <source>
        <dbReference type="EMBL" id="OEU96634.1"/>
    </source>
</evidence>
<proteinExistence type="predicted"/>
<gene>
    <name evidence="2" type="ORF">AN216_19440</name>
</gene>
<organism evidence="2 3">
    <name type="scientific">Streptomyces oceani</name>
    <dbReference type="NCBI Taxonomy" id="1075402"/>
    <lineage>
        <taxon>Bacteria</taxon>
        <taxon>Bacillati</taxon>
        <taxon>Actinomycetota</taxon>
        <taxon>Actinomycetes</taxon>
        <taxon>Kitasatosporales</taxon>
        <taxon>Streptomycetaceae</taxon>
        <taxon>Streptomyces</taxon>
    </lineage>
</organism>
<sequence>MLALAGESRRWEFKKLRLRLFSAAARLTHSGRQRLLRFADHWPWTDTLLTAHDRLELLPNPG</sequence>
<feature type="domain" description="Transposase DDE" evidence="1">
    <location>
        <begin position="4"/>
        <end position="59"/>
    </location>
</feature>
<dbReference type="Pfam" id="PF13701">
    <property type="entry name" value="DDE_Tnp_1_4"/>
    <property type="match status" value="1"/>
</dbReference>
<dbReference type="AlphaFoldDB" id="A0A1E7JY91"/>
<keyword evidence="3" id="KW-1185">Reference proteome</keyword>
<name>A0A1E7JY91_9ACTN</name>
<reference evidence="2 3" key="1">
    <citation type="journal article" date="2016" name="Front. Microbiol.">
        <title>Comparative Genomics Analysis of Streptomyces Species Reveals Their Adaptation to the Marine Environment and Their Diversity at the Genomic Level.</title>
        <authorList>
            <person name="Tian X."/>
            <person name="Zhang Z."/>
            <person name="Yang T."/>
            <person name="Chen M."/>
            <person name="Li J."/>
            <person name="Chen F."/>
            <person name="Yang J."/>
            <person name="Li W."/>
            <person name="Zhang B."/>
            <person name="Zhang Z."/>
            <person name="Wu J."/>
            <person name="Zhang C."/>
            <person name="Long L."/>
            <person name="Xiao J."/>
        </authorList>
    </citation>
    <scope>NUCLEOTIDE SEQUENCE [LARGE SCALE GENOMIC DNA]</scope>
    <source>
        <strain evidence="2 3">SCSIO 02100</strain>
    </source>
</reference>
<dbReference type="STRING" id="1075402.AN216_19440"/>
<evidence type="ECO:0000259" key="1">
    <source>
        <dbReference type="Pfam" id="PF13701"/>
    </source>
</evidence>
<dbReference type="RefSeq" id="WP_070197967.1">
    <property type="nucleotide sequence ID" value="NZ_LJGU01000136.1"/>
</dbReference>
<protein>
    <recommendedName>
        <fullName evidence="1">Transposase DDE domain-containing protein</fullName>
    </recommendedName>
</protein>
<accession>A0A1E7JY91</accession>